<organism evidence="12">
    <name type="scientific">Eutreptiella gymnastica</name>
    <dbReference type="NCBI Taxonomy" id="73025"/>
    <lineage>
        <taxon>Eukaryota</taxon>
        <taxon>Discoba</taxon>
        <taxon>Euglenozoa</taxon>
        <taxon>Euglenida</taxon>
        <taxon>Spirocuta</taxon>
        <taxon>Euglenophyceae</taxon>
        <taxon>Eutreptiales</taxon>
        <taxon>Eutreptiaceae</taxon>
        <taxon>Eutreptiella</taxon>
    </lineage>
</organism>
<reference evidence="12" key="1">
    <citation type="submission" date="2021-01" db="EMBL/GenBank/DDBJ databases">
        <authorList>
            <person name="Corre E."/>
            <person name="Pelletier E."/>
            <person name="Niang G."/>
            <person name="Scheremetjew M."/>
            <person name="Finn R."/>
            <person name="Kale V."/>
            <person name="Holt S."/>
            <person name="Cochrane G."/>
            <person name="Meng A."/>
            <person name="Brown T."/>
            <person name="Cohen L."/>
        </authorList>
    </citation>
    <scope>NUCLEOTIDE SEQUENCE</scope>
    <source>
        <strain evidence="12">NIES-381</strain>
    </source>
</reference>
<dbReference type="GO" id="GO:0071763">
    <property type="term" value="P:nuclear membrane organization"/>
    <property type="evidence" value="ECO:0007669"/>
    <property type="project" value="TreeGrafter"/>
</dbReference>
<evidence type="ECO:0000256" key="10">
    <source>
        <dbReference type="SAM" id="MobiDB-lite"/>
    </source>
</evidence>
<evidence type="ECO:0000256" key="6">
    <source>
        <dbReference type="ARBA" id="ARBA00022824"/>
    </source>
</evidence>
<comment type="similarity">
    <text evidence="4">Belongs to the TMEM43 family.</text>
</comment>
<evidence type="ECO:0000256" key="9">
    <source>
        <dbReference type="ARBA" id="ARBA00023242"/>
    </source>
</evidence>
<evidence type="ECO:0000313" key="12">
    <source>
        <dbReference type="EMBL" id="CAD9022105.1"/>
    </source>
</evidence>
<feature type="region of interest" description="Disordered" evidence="10">
    <location>
        <begin position="1"/>
        <end position="23"/>
    </location>
</feature>
<keyword evidence="8 11" id="KW-0472">Membrane</keyword>
<accession>A0A7S1ITN9</accession>
<evidence type="ECO:0000256" key="2">
    <source>
        <dbReference type="ARBA" id="ARBA00004259"/>
    </source>
</evidence>
<name>A0A7S1ITN9_9EUGL</name>
<feature type="transmembrane region" description="Helical" evidence="11">
    <location>
        <begin position="353"/>
        <end position="375"/>
    </location>
</feature>
<evidence type="ECO:0000256" key="7">
    <source>
        <dbReference type="ARBA" id="ARBA00022989"/>
    </source>
</evidence>
<feature type="compositionally biased region" description="Pro residues" evidence="10">
    <location>
        <begin position="1"/>
        <end position="12"/>
    </location>
</feature>
<evidence type="ECO:0000256" key="11">
    <source>
        <dbReference type="SAM" id="Phobius"/>
    </source>
</evidence>
<dbReference type="GO" id="GO:0005637">
    <property type="term" value="C:nuclear inner membrane"/>
    <property type="evidence" value="ECO:0007669"/>
    <property type="project" value="TreeGrafter"/>
</dbReference>
<feature type="transmembrane region" description="Helical" evidence="11">
    <location>
        <begin position="47"/>
        <end position="67"/>
    </location>
</feature>
<feature type="transmembrane region" description="Helical" evidence="11">
    <location>
        <begin position="313"/>
        <end position="341"/>
    </location>
</feature>
<dbReference type="Pfam" id="PF07787">
    <property type="entry name" value="TMEM43"/>
    <property type="match status" value="1"/>
</dbReference>
<dbReference type="PANTHER" id="PTHR13416">
    <property type="match status" value="1"/>
</dbReference>
<dbReference type="PANTHER" id="PTHR13416:SF2">
    <property type="entry name" value="TRANSMEMBRANE PROTEIN 43"/>
    <property type="match status" value="1"/>
</dbReference>
<evidence type="ECO:0000256" key="3">
    <source>
        <dbReference type="ARBA" id="ARBA00004586"/>
    </source>
</evidence>
<evidence type="ECO:0000256" key="8">
    <source>
        <dbReference type="ARBA" id="ARBA00023136"/>
    </source>
</evidence>
<evidence type="ECO:0000256" key="1">
    <source>
        <dbReference type="ARBA" id="ARBA00004127"/>
    </source>
</evidence>
<dbReference type="InterPro" id="IPR012430">
    <property type="entry name" value="TMEM43_fam"/>
</dbReference>
<dbReference type="AlphaFoldDB" id="A0A7S1ITN9"/>
<gene>
    <name evidence="12" type="ORF">EGYM00392_LOCUS33226</name>
</gene>
<dbReference type="EMBL" id="HBGA01088810">
    <property type="protein sequence ID" value="CAD9022105.1"/>
    <property type="molecule type" value="Transcribed_RNA"/>
</dbReference>
<sequence length="410" mass="45524">MSGPTFFPPSPTPSGGFQQQFPNRGGHTETFIDRSRRPGVGEQVKDVMCGVIFGIVLIFVSFGLLWWNEGSAVQVQEALDEVLHQVLDIRAGQVRPEFEAKLMCISGTISEQVITDDESGISVRGLRLQRSSEVFQWKEEVDERHENGPNGERVTHKTYRYPTQWSSHLIDSNRFKETKYPPNPTYKAVETRTFEPHEISMEAFLLPPALVAKLSGARTWVPQSEGFTLSGFHFYRVGDQFYSGSGSYNAPQVGDLRVSYSVVPAGQATIIGVQRGREVHPYRAKNGRTVHLLLRGIHDSASIIRDEQSTNMFWTWLLRVGGFILMWTGLGMVMGPLDYALSWIPILGGLGRFALSLGTFTVAGVLSSLTIAMAWIWCRPIVTAILIGGVIVFVYATKPGSTDPGKDKEP</sequence>
<proteinExistence type="inferred from homology"/>
<evidence type="ECO:0008006" key="13">
    <source>
        <dbReference type="Google" id="ProtNLM"/>
    </source>
</evidence>
<dbReference type="GO" id="GO:0006629">
    <property type="term" value="P:lipid metabolic process"/>
    <property type="evidence" value="ECO:0007669"/>
    <property type="project" value="TreeGrafter"/>
</dbReference>
<dbReference type="GO" id="GO:0005789">
    <property type="term" value="C:endoplasmic reticulum membrane"/>
    <property type="evidence" value="ECO:0007669"/>
    <property type="project" value="UniProtKB-SubCell"/>
</dbReference>
<evidence type="ECO:0000256" key="4">
    <source>
        <dbReference type="ARBA" id="ARBA00006627"/>
    </source>
</evidence>
<protein>
    <recommendedName>
        <fullName evidence="13">Transmembrane protein 43</fullName>
    </recommendedName>
</protein>
<keyword evidence="9" id="KW-0539">Nucleus</keyword>
<evidence type="ECO:0000256" key="5">
    <source>
        <dbReference type="ARBA" id="ARBA00022692"/>
    </source>
</evidence>
<comment type="subcellular location">
    <subcellularLocation>
        <location evidence="1">Endomembrane system</location>
        <topology evidence="1">Multi-pass membrane protein</topology>
    </subcellularLocation>
    <subcellularLocation>
        <location evidence="3">Endoplasmic reticulum membrane</location>
    </subcellularLocation>
    <subcellularLocation>
        <location evidence="2">Nucleus envelope</location>
    </subcellularLocation>
</comment>
<keyword evidence="6" id="KW-0256">Endoplasmic reticulum</keyword>
<keyword evidence="5 11" id="KW-0812">Transmembrane</keyword>
<feature type="transmembrane region" description="Helical" evidence="11">
    <location>
        <begin position="381"/>
        <end position="397"/>
    </location>
</feature>
<keyword evidence="7 11" id="KW-1133">Transmembrane helix</keyword>